<keyword evidence="5" id="KW-0418">Kinase</keyword>
<gene>
    <name evidence="11" type="ORF">B1B_07529</name>
</gene>
<proteinExistence type="predicted"/>
<evidence type="ECO:0000256" key="7">
    <source>
        <dbReference type="ARBA" id="ARBA00023136"/>
    </source>
</evidence>
<dbReference type="CDD" id="cd16917">
    <property type="entry name" value="HATPase_UhpB-NarQ-NarX-like"/>
    <property type="match status" value="1"/>
</dbReference>
<dbReference type="InterPro" id="IPR003594">
    <property type="entry name" value="HATPase_dom"/>
</dbReference>
<organism evidence="11">
    <name type="scientific">mine drainage metagenome</name>
    <dbReference type="NCBI Taxonomy" id="410659"/>
    <lineage>
        <taxon>unclassified sequences</taxon>
        <taxon>metagenomes</taxon>
        <taxon>ecological metagenomes</taxon>
    </lineage>
</organism>
<evidence type="ECO:0000259" key="10">
    <source>
        <dbReference type="SMART" id="SM00387"/>
    </source>
</evidence>
<evidence type="ECO:0000256" key="2">
    <source>
        <dbReference type="ARBA" id="ARBA00022475"/>
    </source>
</evidence>
<dbReference type="SMART" id="SM00387">
    <property type="entry name" value="HATPase_c"/>
    <property type="match status" value="1"/>
</dbReference>
<feature type="transmembrane region" description="Helical" evidence="9">
    <location>
        <begin position="31"/>
        <end position="49"/>
    </location>
</feature>
<dbReference type="Pfam" id="PF07730">
    <property type="entry name" value="HisKA_3"/>
    <property type="match status" value="1"/>
</dbReference>
<keyword evidence="2" id="KW-1003">Cell membrane</keyword>
<dbReference type="Gene3D" id="1.20.5.1930">
    <property type="match status" value="1"/>
</dbReference>
<keyword evidence="8" id="KW-0175">Coiled coil</keyword>
<feature type="transmembrane region" description="Helical" evidence="9">
    <location>
        <begin position="141"/>
        <end position="162"/>
    </location>
</feature>
<protein>
    <submittedName>
        <fullName evidence="11">Membrane protein containing MASE1 domain protein</fullName>
    </submittedName>
</protein>
<evidence type="ECO:0000256" key="8">
    <source>
        <dbReference type="SAM" id="Coils"/>
    </source>
</evidence>
<evidence type="ECO:0000256" key="5">
    <source>
        <dbReference type="ARBA" id="ARBA00022777"/>
    </source>
</evidence>
<feature type="coiled-coil region" evidence="8">
    <location>
        <begin position="312"/>
        <end position="361"/>
    </location>
</feature>
<keyword evidence="6 9" id="KW-1133">Transmembrane helix</keyword>
<evidence type="ECO:0000256" key="1">
    <source>
        <dbReference type="ARBA" id="ARBA00004651"/>
    </source>
</evidence>
<keyword evidence="7 9" id="KW-0472">Membrane</keyword>
<dbReference type="PANTHER" id="PTHR24421">
    <property type="entry name" value="NITRATE/NITRITE SENSOR PROTEIN NARX-RELATED"/>
    <property type="match status" value="1"/>
</dbReference>
<sequence>MLGGQRTAIRSARRALYHAAMLRLSPPKISPWLQGPAAALGYALAWVGLFEISQLYWYLPAGLRFGALLLAPRRLWPWLVGAEWCVGLLLRLHGAHPVHDPLLLAWMVLPQPLVVAAIIALMRRRGMPVLIERPERAVRLLVGALLAALASTAVNAPILQTLVGLPLMHVSSMLANFALGDYVGILLITPLLIMLLRAPLDNAQARALLTDMLLILLPAITGLLLLMGESAQLARYARVLTLVPVLYFAFRHGWRGASLAMLASSAAVTAHAGLQLRPEAPAEAQLFLAVAGTGALLLGAATDALRQSGLRLALQNARLANANQRLDQLAQQLATAARRNLREEEGERKRLAAELHDELGQNLTAIQIRVKIAQNRLETAGLGDVSASINDIVATMRRSVRGLLESLRPAALNEFGLARALDEGPLRDLIQSANMNYSVELRGDLRLLDEDMRNTLYRIVQEAATNCVRHARAHSFSLRLRVGRRGDQLLALLDIRDDGVGLGNAHGVPSTPGLGRGLHGMRDRVLALGGTFRVLESTHGLRLRILLRQPHRMH</sequence>
<evidence type="ECO:0000256" key="4">
    <source>
        <dbReference type="ARBA" id="ARBA00022692"/>
    </source>
</evidence>
<dbReference type="InterPro" id="IPR007895">
    <property type="entry name" value="MASE1"/>
</dbReference>
<feature type="transmembrane region" description="Helical" evidence="9">
    <location>
        <begin position="174"/>
        <end position="196"/>
    </location>
</feature>
<evidence type="ECO:0000256" key="3">
    <source>
        <dbReference type="ARBA" id="ARBA00022679"/>
    </source>
</evidence>
<name>T1AZK5_9ZZZZ</name>
<feature type="transmembrane region" description="Helical" evidence="9">
    <location>
        <begin position="102"/>
        <end position="121"/>
    </location>
</feature>
<dbReference type="Gene3D" id="3.30.565.10">
    <property type="entry name" value="Histidine kinase-like ATPase, C-terminal domain"/>
    <property type="match status" value="1"/>
</dbReference>
<dbReference type="GO" id="GO:0046983">
    <property type="term" value="F:protein dimerization activity"/>
    <property type="evidence" value="ECO:0007669"/>
    <property type="project" value="InterPro"/>
</dbReference>
<evidence type="ECO:0000256" key="9">
    <source>
        <dbReference type="SAM" id="Phobius"/>
    </source>
</evidence>
<keyword evidence="4 9" id="KW-0812">Transmembrane</keyword>
<dbReference type="SUPFAM" id="SSF55874">
    <property type="entry name" value="ATPase domain of HSP90 chaperone/DNA topoisomerase II/histidine kinase"/>
    <property type="match status" value="1"/>
</dbReference>
<accession>T1AZK5</accession>
<feature type="domain" description="Histidine kinase/HSP90-like ATPase" evidence="10">
    <location>
        <begin position="451"/>
        <end position="551"/>
    </location>
</feature>
<keyword evidence="3" id="KW-0808">Transferase</keyword>
<dbReference type="InterPro" id="IPR011712">
    <property type="entry name" value="Sig_transdc_His_kin_sub3_dim/P"/>
</dbReference>
<dbReference type="EMBL" id="AUZY01004790">
    <property type="protein sequence ID" value="EQD61783.1"/>
    <property type="molecule type" value="Genomic_DNA"/>
</dbReference>
<evidence type="ECO:0000256" key="6">
    <source>
        <dbReference type="ARBA" id="ARBA00022989"/>
    </source>
</evidence>
<feature type="transmembrane region" description="Helical" evidence="9">
    <location>
        <begin position="208"/>
        <end position="227"/>
    </location>
</feature>
<reference evidence="11" key="1">
    <citation type="submission" date="2013-08" db="EMBL/GenBank/DDBJ databases">
        <authorList>
            <person name="Mendez C."/>
            <person name="Richter M."/>
            <person name="Ferrer M."/>
            <person name="Sanchez J."/>
        </authorList>
    </citation>
    <scope>NUCLEOTIDE SEQUENCE</scope>
</reference>
<dbReference type="InterPro" id="IPR036890">
    <property type="entry name" value="HATPase_C_sf"/>
</dbReference>
<evidence type="ECO:0000313" key="11">
    <source>
        <dbReference type="EMBL" id="EQD61783.1"/>
    </source>
</evidence>
<dbReference type="InterPro" id="IPR050482">
    <property type="entry name" value="Sensor_HK_TwoCompSys"/>
</dbReference>
<comment type="subcellular location">
    <subcellularLocation>
        <location evidence="1">Cell membrane</location>
        <topology evidence="1">Multi-pass membrane protein</topology>
    </subcellularLocation>
</comment>
<dbReference type="Pfam" id="PF02518">
    <property type="entry name" value="HATPase_c"/>
    <property type="match status" value="1"/>
</dbReference>
<dbReference type="GO" id="GO:0005886">
    <property type="term" value="C:plasma membrane"/>
    <property type="evidence" value="ECO:0007669"/>
    <property type="project" value="UniProtKB-SubCell"/>
</dbReference>
<dbReference type="Pfam" id="PF05231">
    <property type="entry name" value="MASE1"/>
    <property type="match status" value="1"/>
</dbReference>
<comment type="caution">
    <text evidence="11">The sequence shown here is derived from an EMBL/GenBank/DDBJ whole genome shotgun (WGS) entry which is preliminary data.</text>
</comment>
<dbReference type="AlphaFoldDB" id="T1AZK5"/>
<dbReference type="GO" id="GO:0000155">
    <property type="term" value="F:phosphorelay sensor kinase activity"/>
    <property type="evidence" value="ECO:0007669"/>
    <property type="project" value="InterPro"/>
</dbReference>
<dbReference type="PANTHER" id="PTHR24421:SF37">
    <property type="entry name" value="SENSOR HISTIDINE KINASE NARS"/>
    <property type="match status" value="1"/>
</dbReference>
<reference evidence="11" key="2">
    <citation type="journal article" date="2014" name="ISME J.">
        <title>Microbial stratification in low pH oxic and suboxic macroscopic growths along an acid mine drainage.</title>
        <authorList>
            <person name="Mendez-Garcia C."/>
            <person name="Mesa V."/>
            <person name="Sprenger R.R."/>
            <person name="Richter M."/>
            <person name="Diez M.S."/>
            <person name="Solano J."/>
            <person name="Bargiela R."/>
            <person name="Golyshina O.V."/>
            <person name="Manteca A."/>
            <person name="Ramos J.L."/>
            <person name="Gallego J.R."/>
            <person name="Llorente I."/>
            <person name="Martins Dos Santos V.A."/>
            <person name="Jensen O.N."/>
            <person name="Pelaez A.I."/>
            <person name="Sanchez J."/>
            <person name="Ferrer M."/>
        </authorList>
    </citation>
    <scope>NUCLEOTIDE SEQUENCE</scope>
</reference>